<dbReference type="InterPro" id="IPR006264">
    <property type="entry name" value="EPSP_synthase"/>
</dbReference>
<keyword evidence="11" id="KW-1185">Reference proteome</keyword>
<evidence type="ECO:0000259" key="9">
    <source>
        <dbReference type="Pfam" id="PF00275"/>
    </source>
</evidence>
<keyword evidence="4" id="KW-0028">Amino-acid biosynthesis</keyword>
<dbReference type="Pfam" id="PF00275">
    <property type="entry name" value="EPSP_synthase"/>
    <property type="match status" value="1"/>
</dbReference>
<dbReference type="InterPro" id="IPR023193">
    <property type="entry name" value="EPSP_synthase_CS"/>
</dbReference>
<dbReference type="EC" id="2.5.1.19" evidence="3"/>
<dbReference type="InterPro" id="IPR036968">
    <property type="entry name" value="Enolpyruvate_Tfrase_sf"/>
</dbReference>
<evidence type="ECO:0000256" key="6">
    <source>
        <dbReference type="ARBA" id="ARBA00023141"/>
    </source>
</evidence>
<comment type="pathway">
    <text evidence="1">Metabolic intermediate biosynthesis; chorismate biosynthesis; chorismate from D-erythrose 4-phosphate and phosphoenolpyruvate: step 6/7.</text>
</comment>
<dbReference type="PROSITE" id="PS00885">
    <property type="entry name" value="EPSP_SYNTHASE_2"/>
    <property type="match status" value="1"/>
</dbReference>
<dbReference type="EMBL" id="JAERSE020000006">
    <property type="protein sequence ID" value="MCA6069235.1"/>
    <property type="molecule type" value="Genomic_DNA"/>
</dbReference>
<comment type="catalytic activity">
    <reaction evidence="8">
        <text>3-phosphoshikimate + phosphoenolpyruvate = 5-O-(1-carboxyvinyl)-3-phosphoshikimate + phosphate</text>
        <dbReference type="Rhea" id="RHEA:21256"/>
        <dbReference type="ChEBI" id="CHEBI:43474"/>
        <dbReference type="ChEBI" id="CHEBI:57701"/>
        <dbReference type="ChEBI" id="CHEBI:58702"/>
        <dbReference type="ChEBI" id="CHEBI:145989"/>
        <dbReference type="EC" id="2.5.1.19"/>
    </reaction>
    <physiologicalReaction direction="left-to-right" evidence="8">
        <dbReference type="Rhea" id="RHEA:21257"/>
    </physiologicalReaction>
</comment>
<evidence type="ECO:0000256" key="7">
    <source>
        <dbReference type="ARBA" id="ARBA00030046"/>
    </source>
</evidence>
<keyword evidence="5" id="KW-0808">Transferase</keyword>
<evidence type="ECO:0000313" key="11">
    <source>
        <dbReference type="Proteomes" id="UP000618240"/>
    </source>
</evidence>
<gene>
    <name evidence="10" type="ORF">JI747_018880</name>
</gene>
<dbReference type="PANTHER" id="PTHR21090">
    <property type="entry name" value="AROM/DEHYDROQUINATE SYNTHASE"/>
    <property type="match status" value="1"/>
</dbReference>
<organism evidence="10 11">
    <name type="scientific">Chryseobacterium tagetis</name>
    <dbReference type="NCBI Taxonomy" id="2801334"/>
    <lineage>
        <taxon>Bacteria</taxon>
        <taxon>Pseudomonadati</taxon>
        <taxon>Bacteroidota</taxon>
        <taxon>Flavobacteriia</taxon>
        <taxon>Flavobacteriales</taxon>
        <taxon>Weeksellaceae</taxon>
        <taxon>Chryseobacterium group</taxon>
        <taxon>Chryseobacterium</taxon>
    </lineage>
</organism>
<comment type="similarity">
    <text evidence="2">Belongs to the EPSP synthase family.</text>
</comment>
<dbReference type="RefSeq" id="WP_225690423.1">
    <property type="nucleotide sequence ID" value="NZ_JAERSE020000006.1"/>
</dbReference>
<evidence type="ECO:0000256" key="8">
    <source>
        <dbReference type="ARBA" id="ARBA00044633"/>
    </source>
</evidence>
<evidence type="ECO:0000256" key="1">
    <source>
        <dbReference type="ARBA" id="ARBA00004811"/>
    </source>
</evidence>
<evidence type="ECO:0000256" key="3">
    <source>
        <dbReference type="ARBA" id="ARBA00012450"/>
    </source>
</evidence>
<keyword evidence="6" id="KW-0057">Aromatic amino acid biosynthesis</keyword>
<accession>A0ABS8A630</accession>
<dbReference type="PIRSF" id="PIRSF000505">
    <property type="entry name" value="EPSPS"/>
    <property type="match status" value="1"/>
</dbReference>
<sequence>MKLEQSKLIGNQTIQISGSKSISNRLLILESLFKNIQIGNLSNSQDTQLLKKALSENTETVDIHHAGTAMRFLTSYYSIAEGKTTVLTGSGRMKERPIKNLVTALQNLGVEIEYLENEGFPPLKINGRKITETKVDVPANISSQFITSLLLIAGKLEKGLEINLVGEVTSRSYIEMTLDILKKFGIQASFAGNLIKVEPFNENNQSSVVNYEVESDWSSASYFYSFAALARETIHLKSFYKESTQGDSAIAKIYEEFFGIQTIFIEAEHKITLQPDPNFQFPEKIVLDMNNCPDIAQTLCVTAAALKIPFEISGLGTLRVKETDRLLALYNELQKLGTETEITDATIQSIRFSDPQENISIKTYQDHRMAMSFAPFCLIKELNIEDEDVVEKSYPMFWADLSMILNKE</sequence>
<feature type="domain" description="Enolpyruvate transferase" evidence="9">
    <location>
        <begin position="58"/>
        <end position="401"/>
    </location>
</feature>
<dbReference type="InterPro" id="IPR013792">
    <property type="entry name" value="RNA3'P_cycl/enolpyr_Trfase_a/b"/>
</dbReference>
<evidence type="ECO:0000313" key="10">
    <source>
        <dbReference type="EMBL" id="MCA6069235.1"/>
    </source>
</evidence>
<dbReference type="PANTHER" id="PTHR21090:SF5">
    <property type="entry name" value="PENTAFUNCTIONAL AROM POLYPEPTIDE"/>
    <property type="match status" value="1"/>
</dbReference>
<protein>
    <recommendedName>
        <fullName evidence="3">3-phosphoshikimate 1-carboxyvinyltransferase</fullName>
        <ecNumber evidence="3">2.5.1.19</ecNumber>
    </recommendedName>
    <alternativeName>
        <fullName evidence="7">5-enolpyruvylshikimate-3-phosphate synthase</fullName>
    </alternativeName>
</protein>
<evidence type="ECO:0000256" key="4">
    <source>
        <dbReference type="ARBA" id="ARBA00022605"/>
    </source>
</evidence>
<reference evidence="10 11" key="1">
    <citation type="submission" date="2021-09" db="EMBL/GenBank/DDBJ databases">
        <title>Genome sequencing and assembly of Chryseobacterium sp. RG1.</title>
        <authorList>
            <person name="Chhetri G."/>
        </authorList>
    </citation>
    <scope>NUCLEOTIDE SEQUENCE [LARGE SCALE GENOMIC DNA]</scope>
    <source>
        <strain evidence="10 11">RG1</strain>
    </source>
</reference>
<evidence type="ECO:0000256" key="2">
    <source>
        <dbReference type="ARBA" id="ARBA00009948"/>
    </source>
</evidence>
<dbReference type="SUPFAM" id="SSF55205">
    <property type="entry name" value="EPT/RTPC-like"/>
    <property type="match status" value="1"/>
</dbReference>
<evidence type="ECO:0000256" key="5">
    <source>
        <dbReference type="ARBA" id="ARBA00022679"/>
    </source>
</evidence>
<proteinExistence type="inferred from homology"/>
<dbReference type="Gene3D" id="3.65.10.10">
    <property type="entry name" value="Enolpyruvate transferase domain"/>
    <property type="match status" value="3"/>
</dbReference>
<dbReference type="Proteomes" id="UP000618240">
    <property type="component" value="Unassembled WGS sequence"/>
</dbReference>
<dbReference type="InterPro" id="IPR001986">
    <property type="entry name" value="Enolpyruvate_Tfrase_dom"/>
</dbReference>
<comment type="caution">
    <text evidence="10">The sequence shown here is derived from an EMBL/GenBank/DDBJ whole genome shotgun (WGS) entry which is preliminary data.</text>
</comment>
<name>A0ABS8A630_9FLAO</name>